<keyword evidence="1" id="KW-0812">Transmembrane</keyword>
<accession>A0A6H2DPJ8</accession>
<dbReference type="KEGG" id="phao:HF685_14355"/>
<dbReference type="EMBL" id="CP051217">
    <property type="protein sequence ID" value="QJB70310.1"/>
    <property type="molecule type" value="Genomic_DNA"/>
</dbReference>
<feature type="transmembrane region" description="Helical" evidence="1">
    <location>
        <begin position="244"/>
        <end position="261"/>
    </location>
</feature>
<gene>
    <name evidence="2" type="ORF">HF685_14355</name>
</gene>
<evidence type="ECO:0000313" key="2">
    <source>
        <dbReference type="EMBL" id="QJB70310.1"/>
    </source>
</evidence>
<keyword evidence="1" id="KW-0472">Membrane</keyword>
<feature type="transmembrane region" description="Helical" evidence="1">
    <location>
        <begin position="302"/>
        <end position="323"/>
    </location>
</feature>
<organism evidence="2 3">
    <name type="scientific">Parasphingorhabdus halotolerans</name>
    <dbReference type="NCBI Taxonomy" id="2725558"/>
    <lineage>
        <taxon>Bacteria</taxon>
        <taxon>Pseudomonadati</taxon>
        <taxon>Pseudomonadota</taxon>
        <taxon>Alphaproteobacteria</taxon>
        <taxon>Sphingomonadales</taxon>
        <taxon>Sphingomonadaceae</taxon>
        <taxon>Parasphingorhabdus</taxon>
    </lineage>
</organism>
<dbReference type="AlphaFoldDB" id="A0A6H2DPJ8"/>
<name>A0A6H2DPJ8_9SPHN</name>
<evidence type="ECO:0000313" key="3">
    <source>
        <dbReference type="Proteomes" id="UP000501600"/>
    </source>
</evidence>
<reference evidence="2 3" key="1">
    <citation type="submission" date="2020-04" db="EMBL/GenBank/DDBJ databases">
        <title>Genome sequence for Sphingorhabdus sp. strain M1.</title>
        <authorList>
            <person name="Park S.-J."/>
        </authorList>
    </citation>
    <scope>NUCLEOTIDE SEQUENCE [LARGE SCALE GENOMIC DNA]</scope>
    <source>
        <strain evidence="2 3">JK6</strain>
    </source>
</reference>
<feature type="transmembrane region" description="Helical" evidence="1">
    <location>
        <begin position="273"/>
        <end position="296"/>
    </location>
</feature>
<feature type="transmembrane region" description="Helical" evidence="1">
    <location>
        <begin position="118"/>
        <end position="137"/>
    </location>
</feature>
<dbReference type="InterPro" id="IPR010266">
    <property type="entry name" value="NnrS"/>
</dbReference>
<feature type="transmembrane region" description="Helical" evidence="1">
    <location>
        <begin position="67"/>
        <end position="84"/>
    </location>
</feature>
<keyword evidence="3" id="KW-1185">Reference proteome</keyword>
<proteinExistence type="predicted"/>
<dbReference type="RefSeq" id="WP_168820576.1">
    <property type="nucleotide sequence ID" value="NZ_CP051217.1"/>
</dbReference>
<feature type="transmembrane region" description="Helical" evidence="1">
    <location>
        <begin position="220"/>
        <end position="238"/>
    </location>
</feature>
<feature type="transmembrane region" description="Helical" evidence="1">
    <location>
        <begin position="366"/>
        <end position="387"/>
    </location>
</feature>
<feature type="transmembrane region" description="Helical" evidence="1">
    <location>
        <begin position="91"/>
        <end position="112"/>
    </location>
</feature>
<feature type="transmembrane region" description="Helical" evidence="1">
    <location>
        <begin position="179"/>
        <end position="199"/>
    </location>
</feature>
<evidence type="ECO:0000256" key="1">
    <source>
        <dbReference type="SAM" id="Phobius"/>
    </source>
</evidence>
<keyword evidence="1" id="KW-1133">Transmembrane helix</keyword>
<dbReference type="Pfam" id="PF05940">
    <property type="entry name" value="NnrS"/>
    <property type="match status" value="1"/>
</dbReference>
<protein>
    <submittedName>
        <fullName evidence="2">NnrS family protein</fullName>
    </submittedName>
</protein>
<feature type="transmembrane region" description="Helical" evidence="1">
    <location>
        <begin position="28"/>
        <end position="47"/>
    </location>
</feature>
<sequence length="396" mass="42662">MASSEQTAGEKRRAYNGPAFFSHGFRPFFFSAALFAGLVIPLWMAAFSHGYAIGPEGNALGWHGHEMVFGYVAAVIAGFVMTAIPNWTGRLPVMGMPLVLLFLLWLAGRVAMFVGGNGLLTSTIDCLFLIVVAGLAWCEVLAGKNWRNLPVCLLVGLLAVSNVLDHAGDALGFPYQFGLRMALALVTTLMMLIGGRVIPSFTTNWMKKQRMAVMPAPFGLYDKVALLFAVIALLSWIIDPDAKAVGVGFLIAAVVHTIRLIRWRGWQCGKDPLVLILHIAYFWIPVALGLMGLAILRPDLLTSAHALHALTTGAIGQLTMAIMTRASLGHCGRELRAGAGTVLIYLLIFVGALLRVSLPFTGVSYALGMSIAGFIWAAGFLLFAALYGPMLFAPRR</sequence>
<feature type="transmembrane region" description="Helical" evidence="1">
    <location>
        <begin position="335"/>
        <end position="354"/>
    </location>
</feature>
<dbReference type="Proteomes" id="UP000501600">
    <property type="component" value="Chromosome"/>
</dbReference>
<feature type="transmembrane region" description="Helical" evidence="1">
    <location>
        <begin position="149"/>
        <end position="167"/>
    </location>
</feature>